<evidence type="ECO:0000313" key="4">
    <source>
        <dbReference type="Proteomes" id="UP000054826"/>
    </source>
</evidence>
<reference evidence="3 4" key="1">
    <citation type="submission" date="2015-01" db="EMBL/GenBank/DDBJ databases">
        <title>Evolution of Trichinella species and genotypes.</title>
        <authorList>
            <person name="Korhonen P.K."/>
            <person name="Edoardo P."/>
            <person name="Giuseppe L.R."/>
            <person name="Gasser R.B."/>
        </authorList>
    </citation>
    <scope>NUCLEOTIDE SEQUENCE [LARGE SCALE GENOMIC DNA]</scope>
    <source>
        <strain evidence="2">ISS176</strain>
        <strain evidence="1">ISS588</strain>
    </source>
</reference>
<dbReference type="Proteomes" id="UP000054826">
    <property type="component" value="Unassembled WGS sequence"/>
</dbReference>
<protein>
    <submittedName>
        <fullName evidence="1">Uncharacterized protein</fullName>
    </submittedName>
</protein>
<dbReference type="AlphaFoldDB" id="A0A0V1IIY5"/>
<name>A0A0V1IIY5_TRIPS</name>
<evidence type="ECO:0000313" key="3">
    <source>
        <dbReference type="Proteomes" id="UP000054805"/>
    </source>
</evidence>
<evidence type="ECO:0000313" key="2">
    <source>
        <dbReference type="EMBL" id="KRZ35370.1"/>
    </source>
</evidence>
<keyword evidence="3" id="KW-1185">Reference proteome</keyword>
<gene>
    <name evidence="1" type="ORF">T4B_8856</name>
    <name evidence="2" type="ORF">T4C_8921</name>
</gene>
<dbReference type="EMBL" id="JYDS01000166">
    <property type="protein sequence ID" value="KRZ22681.1"/>
    <property type="molecule type" value="Genomic_DNA"/>
</dbReference>
<dbReference type="Proteomes" id="UP000054805">
    <property type="component" value="Unassembled WGS sequence"/>
</dbReference>
<proteinExistence type="predicted"/>
<accession>A0A0V1IIY5</accession>
<sequence>MVANGILRLSNKCQQMYMLIDNEQKKKDGKATFGKLFGSDRKQFLYCSLWQYLKKVLRKLKFSDKKK</sequence>
<comment type="caution">
    <text evidence="1">The sequence shown here is derived from an EMBL/GenBank/DDBJ whole genome shotgun (WGS) entry which is preliminary data.</text>
</comment>
<organism evidence="1 3">
    <name type="scientific">Trichinella pseudospiralis</name>
    <name type="common">Parasitic roundworm</name>
    <dbReference type="NCBI Taxonomy" id="6337"/>
    <lineage>
        <taxon>Eukaryota</taxon>
        <taxon>Metazoa</taxon>
        <taxon>Ecdysozoa</taxon>
        <taxon>Nematoda</taxon>
        <taxon>Enoplea</taxon>
        <taxon>Dorylaimia</taxon>
        <taxon>Trichinellida</taxon>
        <taxon>Trichinellidae</taxon>
        <taxon>Trichinella</taxon>
    </lineage>
</organism>
<dbReference type="EMBL" id="JYDV01000091">
    <property type="protein sequence ID" value="KRZ35370.1"/>
    <property type="molecule type" value="Genomic_DNA"/>
</dbReference>
<evidence type="ECO:0000313" key="1">
    <source>
        <dbReference type="EMBL" id="KRZ22681.1"/>
    </source>
</evidence>